<evidence type="ECO:0000313" key="2">
    <source>
        <dbReference type="EMBL" id="PSK40818.1"/>
    </source>
</evidence>
<dbReference type="Proteomes" id="UP000241107">
    <property type="component" value="Unassembled WGS sequence"/>
</dbReference>
<keyword evidence="3" id="KW-1185">Reference proteome</keyword>
<dbReference type="AlphaFoldDB" id="A0A2P7YXX1"/>
<dbReference type="STRING" id="418784.A0A2P7YXX1"/>
<dbReference type="InterPro" id="IPR036866">
    <property type="entry name" value="RibonucZ/Hydroxyglut_hydro"/>
</dbReference>
<sequence>MNKPPRSLRLKLGLGALVAYTGFEAYMHLRTQHIISRRKKDYEAAIQLEDILRFKSATVNGMFVNPFEEYRPQTGFEFLSVRVMELFESFYGNKIEIHDKYPTPEGDFKEVDDMLKSFTPKYELLRENSKIFQDCIALGKFATLKERKNGVALHDQLLCTWLGQSCCLVQISGINILTDPIFSDHLFTPHIGPKRLVKSPMTLLDVKYATNGKLDFVLVSHNHPDHLDLDAVSRIGNNATWVVPLGLKLVLAKRGVFKVIEMDWWDKVSLNKHITESPDFADNYEIVCVPAMHWSGRHVLDSNLSLWGSFILRRNDQSILYHAGDTGYCRELFQIIAKKYGPVTLLMLPIGQYCPEWHQLPRHILPAESIKIAQMLQTQFVLGIHFGTFKLSSEPILEPKNKLLDLAKQIGKPDDYKVPEFGLTYSYHLHNGNHIKHFE</sequence>
<dbReference type="InterPro" id="IPR001279">
    <property type="entry name" value="Metallo-B-lactamas"/>
</dbReference>
<proteinExistence type="predicted"/>
<name>A0A2P7YXX1_9ASCO</name>
<evidence type="ECO:0000259" key="1">
    <source>
        <dbReference type="Pfam" id="PF12706"/>
    </source>
</evidence>
<evidence type="ECO:0000313" key="3">
    <source>
        <dbReference type="Proteomes" id="UP000241107"/>
    </source>
</evidence>
<reference evidence="2 3" key="1">
    <citation type="submission" date="2018-03" db="EMBL/GenBank/DDBJ databases">
        <title>Candida pseudohaemulonii genome assembly and annotation.</title>
        <authorList>
            <person name="Munoz J.F."/>
            <person name="Gade L.G."/>
            <person name="Chow N.A."/>
            <person name="Litvintseva A.P."/>
            <person name="Loparev V.N."/>
            <person name="Cuomo C.A."/>
        </authorList>
    </citation>
    <scope>NUCLEOTIDE SEQUENCE [LARGE SCALE GENOMIC DNA]</scope>
    <source>
        <strain evidence="2 3">B12108</strain>
    </source>
</reference>
<comment type="caution">
    <text evidence="2">The sequence shown here is derived from an EMBL/GenBank/DDBJ whole genome shotgun (WGS) entry which is preliminary data.</text>
</comment>
<accession>A0A2P7YXX1</accession>
<dbReference type="Pfam" id="PF12706">
    <property type="entry name" value="Lactamase_B_2"/>
    <property type="match status" value="1"/>
</dbReference>
<gene>
    <name evidence="2" type="ORF">C7M61_000476</name>
</gene>
<dbReference type="EMBL" id="PYFQ01000001">
    <property type="protein sequence ID" value="PSK40818.1"/>
    <property type="molecule type" value="Genomic_DNA"/>
</dbReference>
<protein>
    <recommendedName>
        <fullName evidence="1">Metallo-beta-lactamase domain-containing protein</fullName>
    </recommendedName>
</protein>
<dbReference type="PANTHER" id="PTHR15032:SF4">
    <property type="entry name" value="N-ACYL-PHOSPHATIDYLETHANOLAMINE-HYDROLYZING PHOSPHOLIPASE D"/>
    <property type="match status" value="1"/>
</dbReference>
<dbReference type="RefSeq" id="XP_024715517.1">
    <property type="nucleotide sequence ID" value="XM_024855918.1"/>
</dbReference>
<dbReference type="OrthoDB" id="332863at2759"/>
<organism evidence="2 3">
    <name type="scientific">Candidozyma pseudohaemuli</name>
    <dbReference type="NCBI Taxonomy" id="418784"/>
    <lineage>
        <taxon>Eukaryota</taxon>
        <taxon>Fungi</taxon>
        <taxon>Dikarya</taxon>
        <taxon>Ascomycota</taxon>
        <taxon>Saccharomycotina</taxon>
        <taxon>Pichiomycetes</taxon>
        <taxon>Metschnikowiaceae</taxon>
        <taxon>Candidozyma</taxon>
    </lineage>
</organism>
<dbReference type="GeneID" id="36563869"/>
<dbReference type="PIRSF" id="PIRSF038896">
    <property type="entry name" value="NAPE-PLD"/>
    <property type="match status" value="1"/>
</dbReference>
<dbReference type="GO" id="GO:0008270">
    <property type="term" value="F:zinc ion binding"/>
    <property type="evidence" value="ECO:0007669"/>
    <property type="project" value="InterPro"/>
</dbReference>
<dbReference type="PANTHER" id="PTHR15032">
    <property type="entry name" value="N-ACYL-PHOSPHATIDYLETHANOLAMINE-HYDROLYZING PHOSPHOLIPASE D"/>
    <property type="match status" value="1"/>
</dbReference>
<dbReference type="Gene3D" id="3.60.15.10">
    <property type="entry name" value="Ribonuclease Z/Hydroxyacylglutathione hydrolase-like"/>
    <property type="match status" value="1"/>
</dbReference>
<dbReference type="GO" id="GO:0070292">
    <property type="term" value="P:N-acylphosphatidylethanolamine metabolic process"/>
    <property type="evidence" value="ECO:0007669"/>
    <property type="project" value="EnsemblFungi"/>
</dbReference>
<dbReference type="SUPFAM" id="SSF56281">
    <property type="entry name" value="Metallo-hydrolase/oxidoreductase"/>
    <property type="match status" value="1"/>
</dbReference>
<dbReference type="InterPro" id="IPR024884">
    <property type="entry name" value="NAPE-PLD"/>
</dbReference>
<dbReference type="VEuPathDB" id="FungiDB:C7M61_000476"/>
<dbReference type="GO" id="GO:0005743">
    <property type="term" value="C:mitochondrial inner membrane"/>
    <property type="evidence" value="ECO:0007669"/>
    <property type="project" value="EnsemblFungi"/>
</dbReference>
<feature type="domain" description="Metallo-beta-lactamase" evidence="1">
    <location>
        <begin position="175"/>
        <end position="386"/>
    </location>
</feature>
<dbReference type="GO" id="GO:0070291">
    <property type="term" value="P:N-acylethanolamine metabolic process"/>
    <property type="evidence" value="ECO:0007669"/>
    <property type="project" value="EnsemblFungi"/>
</dbReference>
<dbReference type="GO" id="GO:0070290">
    <property type="term" value="F:N-acylphosphatidylethanolamine-specific phospholipase D activity"/>
    <property type="evidence" value="ECO:0007669"/>
    <property type="project" value="InterPro"/>
</dbReference>